<dbReference type="Pfam" id="PF03364">
    <property type="entry name" value="Polyketide_cyc"/>
    <property type="match status" value="1"/>
</dbReference>
<accession>A0A1M7LYS6</accession>
<dbReference type="Gene3D" id="3.30.530.20">
    <property type="match status" value="1"/>
</dbReference>
<dbReference type="STRING" id="310782.SAMN05216499_11520"/>
<dbReference type="PANTHER" id="PTHR33824">
    <property type="entry name" value="POLYKETIDE CYCLASE/DEHYDRASE AND LIPID TRANSPORT SUPERFAMILY PROTEIN"/>
    <property type="match status" value="1"/>
</dbReference>
<protein>
    <submittedName>
        <fullName evidence="3">Polyketide cyclase / dehydrase and lipid transport</fullName>
    </submittedName>
</protein>
<name>A0A1M7LYS6_9ACTN</name>
<proteinExistence type="predicted"/>
<evidence type="ECO:0000313" key="3">
    <source>
        <dbReference type="EMBL" id="SHM83547.1"/>
    </source>
</evidence>
<feature type="region of interest" description="Disordered" evidence="1">
    <location>
        <begin position="94"/>
        <end position="113"/>
    </location>
</feature>
<feature type="region of interest" description="Disordered" evidence="1">
    <location>
        <begin position="276"/>
        <end position="367"/>
    </location>
</feature>
<feature type="domain" description="Coenzyme Q-binding protein COQ10 START" evidence="2">
    <location>
        <begin position="128"/>
        <end position="248"/>
    </location>
</feature>
<evidence type="ECO:0000256" key="1">
    <source>
        <dbReference type="SAM" id="MobiDB-lite"/>
    </source>
</evidence>
<reference evidence="3 4" key="1">
    <citation type="submission" date="2016-11" db="EMBL/GenBank/DDBJ databases">
        <authorList>
            <person name="Jaros S."/>
            <person name="Januszkiewicz K."/>
            <person name="Wedrychowicz H."/>
        </authorList>
    </citation>
    <scope>NUCLEOTIDE SEQUENCE [LARGE SCALE GENOMIC DNA]</scope>
    <source>
        <strain evidence="3 4">CGMCC 4.2025</strain>
    </source>
</reference>
<sequence>MAKQNEQADDAPTGLDELRDEFGQLLSSLTQQLVSKASDKVDGLTDRLTDVAEGQGGLLGAGGRILQGESPAKALFTQKAKDVKDQVVGKVKGVLPGGGGGDEDGGGGGGGGGGGNIKATNIVESLDVGVPIRTAYDQWSQFEDFSDFTKGVRSVNKSDETMSDWTAKVGPSSRNWKATIQEMIPDERIVWTSEGPKGTTHGAVTFHELAPRLTRILVNVEYYPAGFFEKTGNLWRAQGRRLRLDLKHFGRHITLNADAEEIEGWRGEIRDAEVVRSHEEALEDEENAEEGAEDGEEAAEDEEAEPEEEGADGEAEDYEDEDEEEDDEDEEWDDEEGGPEEEPEEEPQAEEEDEDGRRGARRRRTRR</sequence>
<organism evidence="3 4">
    <name type="scientific">Actinacidiphila paucisporea</name>
    <dbReference type="NCBI Taxonomy" id="310782"/>
    <lineage>
        <taxon>Bacteria</taxon>
        <taxon>Bacillati</taxon>
        <taxon>Actinomycetota</taxon>
        <taxon>Actinomycetes</taxon>
        <taxon>Kitasatosporales</taxon>
        <taxon>Streptomycetaceae</taxon>
        <taxon>Actinacidiphila</taxon>
    </lineage>
</organism>
<keyword evidence="4" id="KW-1185">Reference proteome</keyword>
<evidence type="ECO:0000313" key="4">
    <source>
        <dbReference type="Proteomes" id="UP000184111"/>
    </source>
</evidence>
<dbReference type="CDD" id="cd07817">
    <property type="entry name" value="SRPBCC_8"/>
    <property type="match status" value="1"/>
</dbReference>
<dbReference type="RefSeq" id="WP_073500663.1">
    <property type="nucleotide sequence ID" value="NZ_FRBI01000015.1"/>
</dbReference>
<gene>
    <name evidence="3" type="ORF">SAMN05216499_11520</name>
</gene>
<dbReference type="InterPro" id="IPR047137">
    <property type="entry name" value="ORF3"/>
</dbReference>
<dbReference type="SUPFAM" id="SSF55961">
    <property type="entry name" value="Bet v1-like"/>
    <property type="match status" value="1"/>
</dbReference>
<evidence type="ECO:0000259" key="2">
    <source>
        <dbReference type="Pfam" id="PF03364"/>
    </source>
</evidence>
<dbReference type="EMBL" id="FRBI01000015">
    <property type="protein sequence ID" value="SHM83547.1"/>
    <property type="molecule type" value="Genomic_DNA"/>
</dbReference>
<feature type="compositionally biased region" description="Gly residues" evidence="1">
    <location>
        <begin position="95"/>
        <end position="113"/>
    </location>
</feature>
<dbReference type="Proteomes" id="UP000184111">
    <property type="component" value="Unassembled WGS sequence"/>
</dbReference>
<dbReference type="PANTHER" id="PTHR33824:SF7">
    <property type="entry name" value="POLYKETIDE CYCLASE_DEHYDRASE AND LIPID TRANSPORT SUPERFAMILY PROTEIN"/>
    <property type="match status" value="1"/>
</dbReference>
<dbReference type="InterPro" id="IPR005031">
    <property type="entry name" value="COQ10_START"/>
</dbReference>
<dbReference type="InterPro" id="IPR023393">
    <property type="entry name" value="START-like_dom_sf"/>
</dbReference>
<dbReference type="OrthoDB" id="3695445at2"/>
<dbReference type="AlphaFoldDB" id="A0A1M7LYS6"/>
<feature type="compositionally biased region" description="Acidic residues" evidence="1">
    <location>
        <begin position="281"/>
        <end position="354"/>
    </location>
</feature>